<dbReference type="Pfam" id="PF04536">
    <property type="entry name" value="TPM_phosphatase"/>
    <property type="match status" value="1"/>
</dbReference>
<gene>
    <name evidence="2" type="ORF">CYMTET_46628</name>
</gene>
<dbReference type="PANTHER" id="PTHR35514:SF1">
    <property type="entry name" value="THYLAKOID LUMENAL 15.0 KDA PROTEIN 2, CHLOROPLASTIC"/>
    <property type="match status" value="1"/>
</dbReference>
<sequence>MHYQDKETLRSRIAGTVLAVGLTLGSANVAQARLEGVNNPDLLPAEFTTVIDVSGVLTSGEQVRMAERITNLEKDTGIKLRVLMQNYPNTPGLAIREYWGVDDDSVIFVADPNFGNILNFNIGSNVDLAVPPNFWTRLSGRFGTKKYWTENGQDVAVVNTVAAIDNCLREPIGVGQCTNIQGVLGAEETPKFSLFGKK</sequence>
<organism evidence="2 3">
    <name type="scientific">Cymbomonas tetramitiformis</name>
    <dbReference type="NCBI Taxonomy" id="36881"/>
    <lineage>
        <taxon>Eukaryota</taxon>
        <taxon>Viridiplantae</taxon>
        <taxon>Chlorophyta</taxon>
        <taxon>Pyramimonadophyceae</taxon>
        <taxon>Pyramimonadales</taxon>
        <taxon>Pyramimonadaceae</taxon>
        <taxon>Cymbomonas</taxon>
    </lineage>
</organism>
<evidence type="ECO:0000259" key="1">
    <source>
        <dbReference type="Pfam" id="PF04536"/>
    </source>
</evidence>
<accession>A0AAE0BXS7</accession>
<comment type="caution">
    <text evidence="2">The sequence shown here is derived from an EMBL/GenBank/DDBJ whole genome shotgun (WGS) entry which is preliminary data.</text>
</comment>
<evidence type="ECO:0000313" key="3">
    <source>
        <dbReference type="Proteomes" id="UP001190700"/>
    </source>
</evidence>
<dbReference type="InterPro" id="IPR007621">
    <property type="entry name" value="TPM_dom"/>
</dbReference>
<protein>
    <recommendedName>
        <fullName evidence="1">TPM domain-containing protein</fullName>
    </recommendedName>
</protein>
<reference evidence="2 3" key="1">
    <citation type="journal article" date="2015" name="Genome Biol. Evol.">
        <title>Comparative Genomics of a Bacterivorous Green Alga Reveals Evolutionary Causalities and Consequences of Phago-Mixotrophic Mode of Nutrition.</title>
        <authorList>
            <person name="Burns J.A."/>
            <person name="Paasch A."/>
            <person name="Narechania A."/>
            <person name="Kim E."/>
        </authorList>
    </citation>
    <scope>NUCLEOTIDE SEQUENCE [LARGE SCALE GENOMIC DNA]</scope>
    <source>
        <strain evidence="2 3">PLY_AMNH</strain>
    </source>
</reference>
<name>A0AAE0BXS7_9CHLO</name>
<dbReference type="EMBL" id="LGRX02032678">
    <property type="protein sequence ID" value="KAK3243732.1"/>
    <property type="molecule type" value="Genomic_DNA"/>
</dbReference>
<dbReference type="Proteomes" id="UP001190700">
    <property type="component" value="Unassembled WGS sequence"/>
</dbReference>
<proteinExistence type="predicted"/>
<dbReference type="AlphaFoldDB" id="A0AAE0BXS7"/>
<evidence type="ECO:0000313" key="2">
    <source>
        <dbReference type="EMBL" id="KAK3243732.1"/>
    </source>
</evidence>
<feature type="domain" description="TPM" evidence="1">
    <location>
        <begin position="50"/>
        <end position="139"/>
    </location>
</feature>
<dbReference type="PANTHER" id="PTHR35514">
    <property type="entry name" value="THYLAKOID LUMENAL 15.0 KDA PROTEIN 2, CHLOROPLASTIC"/>
    <property type="match status" value="1"/>
</dbReference>
<keyword evidence="3" id="KW-1185">Reference proteome</keyword>